<dbReference type="AlphaFoldDB" id="A0A059ZR39"/>
<dbReference type="SUPFAM" id="SSF47240">
    <property type="entry name" value="Ferritin-like"/>
    <property type="match status" value="1"/>
</dbReference>
<name>A0A059ZR39_ACICK</name>
<dbReference type="InterPro" id="IPR009078">
    <property type="entry name" value="Ferritin-like_SF"/>
</dbReference>
<dbReference type="RefSeq" id="WP_004872326.1">
    <property type="nucleotide sequence ID" value="NZ_CP005986.1"/>
</dbReference>
<dbReference type="HOGENOM" id="CLU_076834_0_0_6"/>
<reference evidence="1 2" key="1">
    <citation type="journal article" date="2009" name="J. Bacteriol.">
        <title>Draft genome sequence of the extremely acidophilic bacterium Acidithiobacillus caldus ATCC 51756 reveals metabolic versatility in the genus Acidithiobacillus.</title>
        <authorList>
            <person name="Valdes J."/>
            <person name="Quatrini R."/>
            <person name="Hallberg K."/>
            <person name="Dopson M."/>
            <person name="Valenzuela P.D."/>
            <person name="Holmes D.S."/>
        </authorList>
    </citation>
    <scope>NUCLEOTIDE SEQUENCE [LARGE SCALE GENOMIC DNA]</scope>
    <source>
        <strain evidence="2">ATCC 51756 / DSM 8584 / KU</strain>
    </source>
</reference>
<proteinExistence type="predicted"/>
<evidence type="ECO:0000313" key="1">
    <source>
        <dbReference type="EMBL" id="AIA55329.1"/>
    </source>
</evidence>
<evidence type="ECO:0000313" key="2">
    <source>
        <dbReference type="Proteomes" id="UP000005522"/>
    </source>
</evidence>
<dbReference type="CDD" id="cd00657">
    <property type="entry name" value="Ferritin_like"/>
    <property type="match status" value="1"/>
</dbReference>
<evidence type="ECO:0008006" key="3">
    <source>
        <dbReference type="Google" id="ProtNLM"/>
    </source>
</evidence>
<protein>
    <recommendedName>
        <fullName evidence="3">Ferritin</fullName>
    </recommendedName>
</protein>
<dbReference type="KEGG" id="acz:Acaty_c1463"/>
<dbReference type="InterPro" id="IPR012348">
    <property type="entry name" value="RNR-like"/>
</dbReference>
<dbReference type="GO" id="GO:0016491">
    <property type="term" value="F:oxidoreductase activity"/>
    <property type="evidence" value="ECO:0007669"/>
    <property type="project" value="InterPro"/>
</dbReference>
<dbReference type="Gene3D" id="1.10.620.20">
    <property type="entry name" value="Ribonucleotide Reductase, subunit A"/>
    <property type="match status" value="1"/>
</dbReference>
<dbReference type="eggNOG" id="COG1633">
    <property type="taxonomic scope" value="Bacteria"/>
</dbReference>
<accession>A0A059ZR39</accession>
<dbReference type="Proteomes" id="UP000005522">
    <property type="component" value="Chromosome"/>
</dbReference>
<gene>
    <name evidence="1" type="ORF">Acaty_c1463</name>
</gene>
<dbReference type="EMBL" id="CP005986">
    <property type="protein sequence ID" value="AIA55329.1"/>
    <property type="molecule type" value="Genomic_DNA"/>
</dbReference>
<organism evidence="1 2">
    <name type="scientific">Acidithiobacillus caldus (strain ATCC 51756 / DSM 8584 / KU)</name>
    <dbReference type="NCBI Taxonomy" id="637389"/>
    <lineage>
        <taxon>Bacteria</taxon>
        <taxon>Pseudomonadati</taxon>
        <taxon>Pseudomonadota</taxon>
        <taxon>Acidithiobacillia</taxon>
        <taxon>Acidithiobacillales</taxon>
        <taxon>Acidithiobacillaceae</taxon>
        <taxon>Acidithiobacillus</taxon>
    </lineage>
</organism>
<sequence>MTPATPQPRWSLQDISFDHIQKERIVQDQDWFYLLAGASFVESLADLYAHNLVAYYDDNPSAQHWLGREWEPEELQHGRALRAYVLAVWPDFDWEAAYAAFERAYRPLCADGLLGPTKALEMAARCVVETGTSSFYGMIQAASPEPVLRDLAARIRADEVHHYKYFYRYFREYQQHERLSRWRLLRELLRRIAEVDQEDGFLAIKAAYETHNRGQTFSRADFDAYRRRMGNWIQRYYPFEMAVKMLLKPMDLPRLLQRAAVPLLTRKARKVLAN</sequence>